<dbReference type="Proteomes" id="UP000603457">
    <property type="component" value="Unassembled WGS sequence"/>
</dbReference>
<proteinExistence type="predicted"/>
<gene>
    <name evidence="1" type="ORF">H6G74_15475</name>
</gene>
<comment type="caution">
    <text evidence="1">The sequence shown here is derived from an EMBL/GenBank/DDBJ whole genome shotgun (WGS) entry which is preliminary data.</text>
</comment>
<protein>
    <submittedName>
        <fullName evidence="1">Uncharacterized protein</fullName>
    </submittedName>
</protein>
<keyword evidence="2" id="KW-1185">Reference proteome</keyword>
<evidence type="ECO:0000313" key="2">
    <source>
        <dbReference type="Proteomes" id="UP000603457"/>
    </source>
</evidence>
<evidence type="ECO:0000313" key="1">
    <source>
        <dbReference type="EMBL" id="MBD2595717.1"/>
    </source>
</evidence>
<reference evidence="1 2" key="1">
    <citation type="journal article" date="2020" name="ISME J.">
        <title>Comparative genomics reveals insights into cyanobacterial evolution and habitat adaptation.</title>
        <authorList>
            <person name="Chen M.Y."/>
            <person name="Teng W.K."/>
            <person name="Zhao L."/>
            <person name="Hu C.X."/>
            <person name="Zhou Y.K."/>
            <person name="Han B.P."/>
            <person name="Song L.R."/>
            <person name="Shu W.S."/>
        </authorList>
    </citation>
    <scope>NUCLEOTIDE SEQUENCE [LARGE SCALE GENOMIC DNA]</scope>
    <source>
        <strain evidence="1 2">FACHB-130</strain>
    </source>
</reference>
<sequence length="72" mass="8155">MINSIPNYKSWLTPIASLWQPRSEYLSVKQSQITLETTLSNLNATLERIDSAVDENTQAIAKLTKYLEDKGL</sequence>
<dbReference type="EMBL" id="JACJTB010000019">
    <property type="protein sequence ID" value="MBD2595717.1"/>
    <property type="molecule type" value="Genomic_DNA"/>
</dbReference>
<organism evidence="1 2">
    <name type="scientific">Nostoc spongiaeforme FACHB-130</name>
    <dbReference type="NCBI Taxonomy" id="1357510"/>
    <lineage>
        <taxon>Bacteria</taxon>
        <taxon>Bacillati</taxon>
        <taxon>Cyanobacteriota</taxon>
        <taxon>Cyanophyceae</taxon>
        <taxon>Nostocales</taxon>
        <taxon>Nostocaceae</taxon>
        <taxon>Nostoc</taxon>
    </lineage>
</organism>
<accession>A0ABR8FWA0</accession>
<name>A0ABR8FWA0_9NOSO</name>